<evidence type="ECO:0000256" key="5">
    <source>
        <dbReference type="ARBA" id="ARBA00022737"/>
    </source>
</evidence>
<evidence type="ECO:0000256" key="6">
    <source>
        <dbReference type="ARBA" id="ARBA00022741"/>
    </source>
</evidence>
<reference evidence="16 17" key="1">
    <citation type="submission" date="2022-11" db="EMBL/GenBank/DDBJ databases">
        <title>Minimal conservation of predation-associated metabolite biosynthetic gene clusters underscores biosynthetic potential of Myxococcota including descriptions for ten novel species: Archangium lansinium sp. nov., Myxococcus landrumus sp. nov., Nannocystis bai.</title>
        <authorList>
            <person name="Ahearne A."/>
            <person name="Stevens C."/>
            <person name="Dowd S."/>
        </authorList>
    </citation>
    <scope>NUCLEOTIDE SEQUENCE [LARGE SCALE GENOMIC DNA]</scope>
    <source>
        <strain evidence="16 17">BB15-2</strain>
    </source>
</reference>
<keyword evidence="11" id="KW-0206">Cytoskeleton</keyword>
<dbReference type="RefSeq" id="WP_272085063.1">
    <property type="nucleotide sequence ID" value="NZ_JAQNDL010000001.1"/>
</dbReference>
<feature type="binding site" evidence="13">
    <location>
        <position position="65"/>
    </location>
    <ligand>
        <name>ATP</name>
        <dbReference type="ChEBI" id="CHEBI:30616"/>
    </ligand>
</feature>
<evidence type="ECO:0000256" key="12">
    <source>
        <dbReference type="PROSITE-ProRule" id="PRU00339"/>
    </source>
</evidence>
<feature type="region of interest" description="Disordered" evidence="14">
    <location>
        <begin position="1"/>
        <end position="21"/>
    </location>
</feature>
<dbReference type="Pfam" id="PF00069">
    <property type="entry name" value="Pkinase"/>
    <property type="match status" value="1"/>
</dbReference>
<feature type="repeat" description="TPR" evidence="12">
    <location>
        <begin position="828"/>
        <end position="861"/>
    </location>
</feature>
<dbReference type="PROSITE" id="PS00108">
    <property type="entry name" value="PROTEIN_KINASE_ST"/>
    <property type="match status" value="1"/>
</dbReference>
<dbReference type="Pfam" id="PF13424">
    <property type="entry name" value="TPR_12"/>
    <property type="match status" value="3"/>
</dbReference>
<evidence type="ECO:0000256" key="2">
    <source>
        <dbReference type="ARBA" id="ARBA00009622"/>
    </source>
</evidence>
<dbReference type="PANTHER" id="PTHR45783:SF3">
    <property type="entry name" value="KINESIN LIGHT CHAIN"/>
    <property type="match status" value="1"/>
</dbReference>
<feature type="domain" description="Protein kinase" evidence="15">
    <location>
        <begin position="36"/>
        <end position="315"/>
    </location>
</feature>
<keyword evidence="8 13" id="KW-0067">ATP-binding</keyword>
<protein>
    <submittedName>
        <fullName evidence="16">Serine/threonine-protein kinase</fullName>
    </submittedName>
</protein>
<dbReference type="SUPFAM" id="SSF56112">
    <property type="entry name" value="Protein kinase-like (PK-like)"/>
    <property type="match status" value="1"/>
</dbReference>
<evidence type="ECO:0000256" key="1">
    <source>
        <dbReference type="ARBA" id="ARBA00004245"/>
    </source>
</evidence>
<evidence type="ECO:0000259" key="15">
    <source>
        <dbReference type="PROSITE" id="PS50011"/>
    </source>
</evidence>
<evidence type="ECO:0000256" key="8">
    <source>
        <dbReference type="ARBA" id="ARBA00022840"/>
    </source>
</evidence>
<dbReference type="InterPro" id="IPR011990">
    <property type="entry name" value="TPR-like_helical_dom_sf"/>
</dbReference>
<keyword evidence="6 13" id="KW-0547">Nucleotide-binding</keyword>
<keyword evidence="17" id="KW-1185">Reference proteome</keyword>
<evidence type="ECO:0000256" key="13">
    <source>
        <dbReference type="PROSITE-ProRule" id="PRU10141"/>
    </source>
</evidence>
<evidence type="ECO:0000256" key="3">
    <source>
        <dbReference type="ARBA" id="ARBA00022490"/>
    </source>
</evidence>
<comment type="similarity">
    <text evidence="2">Belongs to the kinesin light chain family.</text>
</comment>
<keyword evidence="4" id="KW-0493">Microtubule</keyword>
<dbReference type="Gene3D" id="3.30.200.20">
    <property type="entry name" value="Phosphorylase Kinase, domain 1"/>
    <property type="match status" value="1"/>
</dbReference>
<name>A0ABT5DSP0_9BACT</name>
<evidence type="ECO:0000256" key="11">
    <source>
        <dbReference type="ARBA" id="ARBA00023212"/>
    </source>
</evidence>
<keyword evidence="9" id="KW-0175">Coiled coil</keyword>
<dbReference type="InterPro" id="IPR019734">
    <property type="entry name" value="TPR_rpt"/>
</dbReference>
<dbReference type="Gene3D" id="1.25.40.10">
    <property type="entry name" value="Tetratricopeptide repeat domain"/>
    <property type="match status" value="2"/>
</dbReference>
<accession>A0ABT5DSP0</accession>
<comment type="caution">
    <text evidence="16">The sequence shown here is derived from an EMBL/GenBank/DDBJ whole genome shotgun (WGS) entry which is preliminary data.</text>
</comment>
<evidence type="ECO:0000256" key="9">
    <source>
        <dbReference type="ARBA" id="ARBA00023054"/>
    </source>
</evidence>
<dbReference type="SMART" id="SM00028">
    <property type="entry name" value="TPR"/>
    <property type="match status" value="7"/>
</dbReference>
<dbReference type="Proteomes" id="UP001221686">
    <property type="component" value="Unassembled WGS sequence"/>
</dbReference>
<evidence type="ECO:0000313" key="16">
    <source>
        <dbReference type="EMBL" id="MDC0716571.1"/>
    </source>
</evidence>
<dbReference type="InterPro" id="IPR011009">
    <property type="entry name" value="Kinase-like_dom_sf"/>
</dbReference>
<dbReference type="PROSITE" id="PS50011">
    <property type="entry name" value="PROTEIN_KINASE_DOM"/>
    <property type="match status" value="1"/>
</dbReference>
<dbReference type="CDD" id="cd14014">
    <property type="entry name" value="STKc_PknB_like"/>
    <property type="match status" value="1"/>
</dbReference>
<keyword evidence="16" id="KW-0808">Transferase</keyword>
<evidence type="ECO:0000256" key="7">
    <source>
        <dbReference type="ARBA" id="ARBA00022803"/>
    </source>
</evidence>
<evidence type="ECO:0000256" key="4">
    <source>
        <dbReference type="ARBA" id="ARBA00022701"/>
    </source>
</evidence>
<keyword evidence="5" id="KW-0677">Repeat</keyword>
<dbReference type="PROSITE" id="PS00107">
    <property type="entry name" value="PROTEIN_KINASE_ATP"/>
    <property type="match status" value="1"/>
</dbReference>
<sequence>MQLDTTAAATASPVRSEPALLASEDELPRGARIGRYTILERLGVGGMGVVYAARDPELERKIAIKLVIPGAQRESAEVDRIRLLREAQALAKLSHPNVVAVHDTGTHGERVWIAMELIEGQTLRTWAAGRTRPWPEALRVLREAGRGIEAAHAAGLVHRDLKPDNVMVGGDGRVRVMDFGLAHGRAPEPTVLSPGLSDHTTAPTGLDLLTLRLTRVGALEGTPGYMAPEQWMGLEATPAVDQFAWCVTAWELLYGERPFAGETPIELATQVMAGLLRAPPRGRRAPPWLRQVLARGLANEPGRRWPSMTALLAALDRGQARARRRAFGATVVAVAVAVTAIVGLRQWDHARRLAGCAAQAGELDATWNPAARERLRLAFRATGFPQAEWTAIRTSTWLEDQVRAWQSARARACVRVEVEGRWDAGTFDRAEWCLAERRSAIESLIGELTRADRTAVQMAVAAAASLRGVEACVDPELLRRLPAPPTEGRAEVGELRAELARARSLGLAGRYVEGLARLEPARARAEALAWPPLVADARAAEGELARGLALPDRAAAADTAAYFAAARAGAWDVAAQAAAELTFLVGYKQRRPAEARAWAQHAEVAAAHAGDPERLREAQRLNSLAALHYVAGDYALARGAYEQALAIREAALGREHPDVATTLSNLAMTNQAAGSFAAAREQAERALALTVAALGPAHPDVAASLQHLGHAHIEAGELAAAHRLYARALVIQEAALGPDHPAVAESLSNLASAASKMGDLTTAAALHERGLALKEAALGRDHVDIAFSLNGLANVYVEAKAYARAKALYERAIAIWSRSLGPEHPDVARVLGNLANVYAATGDPGKAIALVERALAIKEKALGRDHPNVAVSLASLGRLYLQDRPGEALALLERAVRLYEDSAGRQYLEPEAHFDLARALVATGGDRSRALAEAGAAAEGFREIGAAAQGQLREVEAWLAGQER</sequence>
<dbReference type="InterPro" id="IPR002151">
    <property type="entry name" value="Kinesin_light"/>
</dbReference>
<keyword evidence="3" id="KW-0963">Cytoplasm</keyword>
<proteinExistence type="inferred from homology"/>
<evidence type="ECO:0000256" key="14">
    <source>
        <dbReference type="SAM" id="MobiDB-lite"/>
    </source>
</evidence>
<dbReference type="GO" id="GO:0016301">
    <property type="term" value="F:kinase activity"/>
    <property type="evidence" value="ECO:0007669"/>
    <property type="project" value="UniProtKB-KW"/>
</dbReference>
<evidence type="ECO:0000313" key="17">
    <source>
        <dbReference type="Proteomes" id="UP001221686"/>
    </source>
</evidence>
<dbReference type="EMBL" id="JAQNDL010000001">
    <property type="protein sequence ID" value="MDC0716571.1"/>
    <property type="molecule type" value="Genomic_DNA"/>
</dbReference>
<keyword evidence="7 12" id="KW-0802">TPR repeat</keyword>
<dbReference type="InterPro" id="IPR000719">
    <property type="entry name" value="Prot_kinase_dom"/>
</dbReference>
<dbReference type="PRINTS" id="PR00381">
    <property type="entry name" value="KINESINLIGHT"/>
</dbReference>
<evidence type="ECO:0000256" key="10">
    <source>
        <dbReference type="ARBA" id="ARBA00023175"/>
    </source>
</evidence>
<comment type="subcellular location">
    <subcellularLocation>
        <location evidence="1">Cytoplasm</location>
        <location evidence="1">Cytoskeleton</location>
    </subcellularLocation>
</comment>
<dbReference type="SUPFAM" id="SSF48452">
    <property type="entry name" value="TPR-like"/>
    <property type="match status" value="3"/>
</dbReference>
<gene>
    <name evidence="16" type="ORF">POL25_06690</name>
</gene>
<dbReference type="Gene3D" id="1.10.510.10">
    <property type="entry name" value="Transferase(Phosphotransferase) domain 1"/>
    <property type="match status" value="1"/>
</dbReference>
<keyword evidence="16" id="KW-0418">Kinase</keyword>
<dbReference type="PANTHER" id="PTHR45783">
    <property type="entry name" value="KINESIN LIGHT CHAIN"/>
    <property type="match status" value="1"/>
</dbReference>
<organism evidence="16 17">
    <name type="scientific">Nannocystis bainbridge</name>
    <dbReference type="NCBI Taxonomy" id="2995303"/>
    <lineage>
        <taxon>Bacteria</taxon>
        <taxon>Pseudomonadati</taxon>
        <taxon>Myxococcota</taxon>
        <taxon>Polyangia</taxon>
        <taxon>Nannocystales</taxon>
        <taxon>Nannocystaceae</taxon>
        <taxon>Nannocystis</taxon>
    </lineage>
</organism>
<dbReference type="InterPro" id="IPR008271">
    <property type="entry name" value="Ser/Thr_kinase_AS"/>
</dbReference>
<dbReference type="SMART" id="SM00220">
    <property type="entry name" value="S_TKc"/>
    <property type="match status" value="1"/>
</dbReference>
<dbReference type="InterPro" id="IPR017441">
    <property type="entry name" value="Protein_kinase_ATP_BS"/>
</dbReference>
<dbReference type="PROSITE" id="PS50005">
    <property type="entry name" value="TPR"/>
    <property type="match status" value="1"/>
</dbReference>
<keyword evidence="10" id="KW-0505">Motor protein</keyword>